<name>A0ABS2AI57_9ACTN</name>
<evidence type="ECO:0000256" key="1">
    <source>
        <dbReference type="ARBA" id="ARBA00005194"/>
    </source>
</evidence>
<comment type="subunit">
    <text evidence="6">Homotetramer.</text>
</comment>
<dbReference type="InterPro" id="IPR057326">
    <property type="entry name" value="KR_dom"/>
</dbReference>
<evidence type="ECO:0000259" key="7">
    <source>
        <dbReference type="SMART" id="SM00822"/>
    </source>
</evidence>
<dbReference type="EC" id="1.1.1.100" evidence="3 6"/>
<dbReference type="PANTHER" id="PTHR42879:SF2">
    <property type="entry name" value="3-OXOACYL-[ACYL-CARRIER-PROTEIN] REDUCTASE FABG"/>
    <property type="match status" value="1"/>
</dbReference>
<dbReference type="Pfam" id="PF13561">
    <property type="entry name" value="adh_short_C2"/>
    <property type="match status" value="1"/>
</dbReference>
<accession>A0ABS2AI57</accession>
<dbReference type="CDD" id="cd05333">
    <property type="entry name" value="BKR_SDR_c"/>
    <property type="match status" value="1"/>
</dbReference>
<evidence type="ECO:0000256" key="4">
    <source>
        <dbReference type="ARBA" id="ARBA00023002"/>
    </source>
</evidence>
<organism evidence="8 9">
    <name type="scientific">Paractinoplanes ovalisporus</name>
    <dbReference type="NCBI Taxonomy" id="2810368"/>
    <lineage>
        <taxon>Bacteria</taxon>
        <taxon>Bacillati</taxon>
        <taxon>Actinomycetota</taxon>
        <taxon>Actinomycetes</taxon>
        <taxon>Micromonosporales</taxon>
        <taxon>Micromonosporaceae</taxon>
        <taxon>Paractinoplanes</taxon>
    </lineage>
</organism>
<dbReference type="NCBIfam" id="NF009466">
    <property type="entry name" value="PRK12826.1-2"/>
    <property type="match status" value="1"/>
</dbReference>
<dbReference type="NCBIfam" id="TIGR01830">
    <property type="entry name" value="3oxo_ACP_reduc"/>
    <property type="match status" value="1"/>
</dbReference>
<keyword evidence="6" id="KW-0275">Fatty acid biosynthesis</keyword>
<comment type="caution">
    <text evidence="8">The sequence shown here is derived from an EMBL/GenBank/DDBJ whole genome shotgun (WGS) entry which is preliminary data.</text>
</comment>
<dbReference type="InterPro" id="IPR002347">
    <property type="entry name" value="SDR_fam"/>
</dbReference>
<keyword evidence="9" id="KW-1185">Reference proteome</keyword>
<comment type="function">
    <text evidence="6">Catalyzes the NADPH-dependent reduction of beta-ketoacyl-ACP substrates to beta-hydroxyacyl-ACP products, the first reductive step in the elongation cycle of fatty acid biosynthesis.</text>
</comment>
<evidence type="ECO:0000256" key="6">
    <source>
        <dbReference type="RuleBase" id="RU366074"/>
    </source>
</evidence>
<dbReference type="GO" id="GO:0004316">
    <property type="term" value="F:3-oxoacyl-[acyl-carrier-protein] reductase (NADPH) activity"/>
    <property type="evidence" value="ECO:0007669"/>
    <property type="project" value="UniProtKB-EC"/>
</dbReference>
<dbReference type="PRINTS" id="PR00080">
    <property type="entry name" value="SDRFAMILY"/>
</dbReference>
<dbReference type="EMBL" id="JAENHP010000010">
    <property type="protein sequence ID" value="MBM2619530.1"/>
    <property type="molecule type" value="Genomic_DNA"/>
</dbReference>
<dbReference type="InterPro" id="IPR011284">
    <property type="entry name" value="3oxo_ACP_reduc"/>
</dbReference>
<reference evidence="8 9" key="1">
    <citation type="submission" date="2021-01" db="EMBL/GenBank/DDBJ databases">
        <title>Actinoplanes sp. nov. LDG1-06 isolated from lichen.</title>
        <authorList>
            <person name="Saeng-In P."/>
            <person name="Phongsopitanun W."/>
            <person name="Kanchanasin P."/>
            <person name="Yuki M."/>
            <person name="Kudo T."/>
            <person name="Ohkuma M."/>
            <person name="Tanasupawat S."/>
        </authorList>
    </citation>
    <scope>NUCLEOTIDE SEQUENCE [LARGE SCALE GENOMIC DNA]</scope>
    <source>
        <strain evidence="8 9">LDG1-06</strain>
    </source>
</reference>
<comment type="similarity">
    <text evidence="2 6">Belongs to the short-chain dehydrogenases/reductases (SDR) family.</text>
</comment>
<keyword evidence="6" id="KW-0443">Lipid metabolism</keyword>
<keyword evidence="6" id="KW-0444">Lipid biosynthesis</keyword>
<dbReference type="PANTHER" id="PTHR42879">
    <property type="entry name" value="3-OXOACYL-(ACYL-CARRIER-PROTEIN) REDUCTASE"/>
    <property type="match status" value="1"/>
</dbReference>
<evidence type="ECO:0000256" key="3">
    <source>
        <dbReference type="ARBA" id="ARBA00012948"/>
    </source>
</evidence>
<gene>
    <name evidence="8" type="primary">fabG</name>
    <name evidence="8" type="ORF">JIG36_28645</name>
</gene>
<dbReference type="Gene3D" id="3.40.50.720">
    <property type="entry name" value="NAD(P)-binding Rossmann-like Domain"/>
    <property type="match status" value="1"/>
</dbReference>
<evidence type="ECO:0000313" key="9">
    <source>
        <dbReference type="Proteomes" id="UP000632138"/>
    </source>
</evidence>
<protein>
    <recommendedName>
        <fullName evidence="3 6">3-oxoacyl-[acyl-carrier-protein] reductase</fullName>
        <ecNumber evidence="3 6">1.1.1.100</ecNumber>
    </recommendedName>
</protein>
<evidence type="ECO:0000256" key="5">
    <source>
        <dbReference type="ARBA" id="ARBA00048508"/>
    </source>
</evidence>
<dbReference type="SMART" id="SM00822">
    <property type="entry name" value="PKS_KR"/>
    <property type="match status" value="1"/>
</dbReference>
<comment type="catalytic activity">
    <reaction evidence="5 6">
        <text>a (3R)-hydroxyacyl-[ACP] + NADP(+) = a 3-oxoacyl-[ACP] + NADPH + H(+)</text>
        <dbReference type="Rhea" id="RHEA:17397"/>
        <dbReference type="Rhea" id="RHEA-COMP:9916"/>
        <dbReference type="Rhea" id="RHEA-COMP:9945"/>
        <dbReference type="ChEBI" id="CHEBI:15378"/>
        <dbReference type="ChEBI" id="CHEBI:57783"/>
        <dbReference type="ChEBI" id="CHEBI:58349"/>
        <dbReference type="ChEBI" id="CHEBI:78776"/>
        <dbReference type="ChEBI" id="CHEBI:78827"/>
        <dbReference type="EC" id="1.1.1.100"/>
    </reaction>
</comment>
<keyword evidence="6" id="KW-0521">NADP</keyword>
<proteinExistence type="inferred from homology"/>
<evidence type="ECO:0000313" key="8">
    <source>
        <dbReference type="EMBL" id="MBM2619530.1"/>
    </source>
</evidence>
<dbReference type="SUPFAM" id="SSF51735">
    <property type="entry name" value="NAD(P)-binding Rossmann-fold domains"/>
    <property type="match status" value="1"/>
</dbReference>
<dbReference type="RefSeq" id="WP_203379514.1">
    <property type="nucleotide sequence ID" value="NZ_JAENHP010000010.1"/>
</dbReference>
<keyword evidence="4 6" id="KW-0560">Oxidoreductase</keyword>
<comment type="pathway">
    <text evidence="1 6">Lipid metabolism; fatty acid biosynthesis.</text>
</comment>
<sequence length="248" mass="25831">MSTQQGGIALVTGGSRGIGRATVLRLARDGYDVAFCYRSDVAAAQSLEKEAAEHGVRVLAVRADVAEAEEVRAFVSAVESELGAVDVAVTSAGITRDSALFNMKDEQWNDVVRTNLDGVHHLCRAVVFAMLKRRSGAIVNISSVAGVYGNAGQTNYSASKAGIIGFTRALAKEVGAYGVRANVVAPGFIDTEMTAVLTDKVKNKAVTAVPLGRLGRPEEVADLVAYLASPGAAYITGAVFQVDGGITI</sequence>
<keyword evidence="6" id="KW-0276">Fatty acid metabolism</keyword>
<evidence type="ECO:0000256" key="2">
    <source>
        <dbReference type="ARBA" id="ARBA00006484"/>
    </source>
</evidence>
<dbReference type="Proteomes" id="UP000632138">
    <property type="component" value="Unassembled WGS sequence"/>
</dbReference>
<dbReference type="InterPro" id="IPR036291">
    <property type="entry name" value="NAD(P)-bd_dom_sf"/>
</dbReference>
<dbReference type="PROSITE" id="PS00061">
    <property type="entry name" value="ADH_SHORT"/>
    <property type="match status" value="1"/>
</dbReference>
<feature type="domain" description="Ketoreductase" evidence="7">
    <location>
        <begin position="7"/>
        <end position="191"/>
    </location>
</feature>
<dbReference type="InterPro" id="IPR020904">
    <property type="entry name" value="Sc_DH/Rdtase_CS"/>
</dbReference>
<dbReference type="PRINTS" id="PR00081">
    <property type="entry name" value="GDHRDH"/>
</dbReference>
<dbReference type="InterPro" id="IPR050259">
    <property type="entry name" value="SDR"/>
</dbReference>